<keyword evidence="3" id="KW-0274">FAD</keyword>
<evidence type="ECO:0000259" key="5">
    <source>
        <dbReference type="Pfam" id="PF01494"/>
    </source>
</evidence>
<dbReference type="InterPro" id="IPR002938">
    <property type="entry name" value="FAD-bd"/>
</dbReference>
<evidence type="ECO:0000256" key="4">
    <source>
        <dbReference type="ARBA" id="ARBA00023002"/>
    </source>
</evidence>
<dbReference type="OrthoDB" id="655030at2759"/>
<keyword evidence="7" id="KW-1185">Reference proteome</keyword>
<comment type="similarity">
    <text evidence="1">Belongs to the paxM FAD-dependent monooxygenase family.</text>
</comment>
<name>A0A9P6IWY9_MORAP</name>
<comment type="caution">
    <text evidence="6">The sequence shown here is derived from an EMBL/GenBank/DDBJ whole genome shotgun (WGS) entry which is preliminary data.</text>
</comment>
<dbReference type="GO" id="GO:0071949">
    <property type="term" value="F:FAD binding"/>
    <property type="evidence" value="ECO:0007669"/>
    <property type="project" value="InterPro"/>
</dbReference>
<reference evidence="6" key="1">
    <citation type="journal article" date="2020" name="Fungal Divers.">
        <title>Resolving the Mortierellaceae phylogeny through synthesis of multi-gene phylogenetics and phylogenomics.</title>
        <authorList>
            <person name="Vandepol N."/>
            <person name="Liber J."/>
            <person name="Desiro A."/>
            <person name="Na H."/>
            <person name="Kennedy M."/>
            <person name="Barry K."/>
            <person name="Grigoriev I.V."/>
            <person name="Miller A.N."/>
            <person name="O'Donnell K."/>
            <person name="Stajich J.E."/>
            <person name="Bonito G."/>
        </authorList>
    </citation>
    <scope>NUCLEOTIDE SEQUENCE</scope>
    <source>
        <strain evidence="6">CK1249</strain>
    </source>
</reference>
<gene>
    <name evidence="6" type="ORF">BGZ70_000985</name>
</gene>
<evidence type="ECO:0000256" key="2">
    <source>
        <dbReference type="ARBA" id="ARBA00022630"/>
    </source>
</evidence>
<keyword evidence="4" id="KW-0560">Oxidoreductase</keyword>
<evidence type="ECO:0000256" key="3">
    <source>
        <dbReference type="ARBA" id="ARBA00022827"/>
    </source>
</evidence>
<dbReference type="Pfam" id="PF01494">
    <property type="entry name" value="FAD_binding_3"/>
    <property type="match status" value="1"/>
</dbReference>
<dbReference type="Gene3D" id="3.50.50.60">
    <property type="entry name" value="FAD/NAD(P)-binding domain"/>
    <property type="match status" value="1"/>
</dbReference>
<dbReference type="EMBL" id="JAAAHY010001201">
    <property type="protein sequence ID" value="KAF9951469.1"/>
    <property type="molecule type" value="Genomic_DNA"/>
</dbReference>
<protein>
    <recommendedName>
        <fullName evidence="5">FAD-binding domain-containing protein</fullName>
    </recommendedName>
</protein>
<dbReference type="AlphaFoldDB" id="A0A9P6IWY9"/>
<evidence type="ECO:0000313" key="6">
    <source>
        <dbReference type="EMBL" id="KAF9951469.1"/>
    </source>
</evidence>
<sequence length="364" mass="40820">MLAEHKATAFEKRPRVLIVGAGLGGLTLALLLERAGVPYEIFERAAVVKPLAPLFRQLGIYDEFTSAGMVYNKVMMHDENLNLEHIMDFSPTPDMGGDPGYIIARPALYEILSRRIPQEKVHMSKRVLTLKEREDCIRIECSDNTIYEGDILVGADGAYSGVRQGLYRTLKKEGKLPSSDDVPLPYNTISLVGQTHPLDPEEFPELKEPTCIFNNMNGAGTPFTWVTFTTKDKTICWMVVQHLDKFTSKEHDNFRNSEWGPEAAEAMCSEVRHFPIPNGGRPTTLGALIDLTPSGLISKVTLEEKVFDTWFAGRAVLLGDFESFGRCWSYKCNARRAMPSQLDQHFTRITDKGGNRARFQGIQS</sequence>
<dbReference type="Proteomes" id="UP000738359">
    <property type="component" value="Unassembled WGS sequence"/>
</dbReference>
<dbReference type="PANTHER" id="PTHR47356:SF2">
    <property type="entry name" value="FAD-BINDING DOMAIN-CONTAINING PROTEIN-RELATED"/>
    <property type="match status" value="1"/>
</dbReference>
<proteinExistence type="inferred from homology"/>
<dbReference type="GO" id="GO:0004497">
    <property type="term" value="F:monooxygenase activity"/>
    <property type="evidence" value="ECO:0007669"/>
    <property type="project" value="InterPro"/>
</dbReference>
<dbReference type="PANTHER" id="PTHR47356">
    <property type="entry name" value="FAD-DEPENDENT MONOOXYGENASE ASQG-RELATED"/>
    <property type="match status" value="1"/>
</dbReference>
<accession>A0A9P6IWY9</accession>
<dbReference type="InterPro" id="IPR050562">
    <property type="entry name" value="FAD_mOase_fung"/>
</dbReference>
<keyword evidence="2" id="KW-0285">Flavoprotein</keyword>
<dbReference type="PRINTS" id="PR00420">
    <property type="entry name" value="RNGMNOXGNASE"/>
</dbReference>
<dbReference type="InterPro" id="IPR036188">
    <property type="entry name" value="FAD/NAD-bd_sf"/>
</dbReference>
<evidence type="ECO:0000256" key="1">
    <source>
        <dbReference type="ARBA" id="ARBA00007992"/>
    </source>
</evidence>
<organism evidence="6 7">
    <name type="scientific">Mortierella alpina</name>
    <name type="common">Oleaginous fungus</name>
    <name type="synonym">Mortierella renispora</name>
    <dbReference type="NCBI Taxonomy" id="64518"/>
    <lineage>
        <taxon>Eukaryota</taxon>
        <taxon>Fungi</taxon>
        <taxon>Fungi incertae sedis</taxon>
        <taxon>Mucoromycota</taxon>
        <taxon>Mortierellomycotina</taxon>
        <taxon>Mortierellomycetes</taxon>
        <taxon>Mortierellales</taxon>
        <taxon>Mortierellaceae</taxon>
        <taxon>Mortierella</taxon>
    </lineage>
</organism>
<evidence type="ECO:0000313" key="7">
    <source>
        <dbReference type="Proteomes" id="UP000738359"/>
    </source>
</evidence>
<feature type="domain" description="FAD-binding" evidence="5">
    <location>
        <begin position="15"/>
        <end position="175"/>
    </location>
</feature>
<dbReference type="SUPFAM" id="SSF51905">
    <property type="entry name" value="FAD/NAD(P)-binding domain"/>
    <property type="match status" value="1"/>
</dbReference>